<dbReference type="HOGENOM" id="CLU_071454_1_1_9"/>
<dbReference type="KEGG" id="tae:TepiRe1_1512"/>
<dbReference type="KEGG" id="tep:TepRe1_1401"/>
<gene>
    <name evidence="2" type="ordered locus">TEPIRE1_1512</name>
</gene>
<evidence type="ECO:0000256" key="1">
    <source>
        <dbReference type="SAM" id="Phobius"/>
    </source>
</evidence>
<organism evidence="2 3">
    <name type="scientific">Tepidanaerobacter acetatoxydans (strain DSM 21804 / JCM 16047 / Re1)</name>
    <dbReference type="NCBI Taxonomy" id="1209989"/>
    <lineage>
        <taxon>Bacteria</taxon>
        <taxon>Bacillati</taxon>
        <taxon>Bacillota</taxon>
        <taxon>Clostridia</taxon>
        <taxon>Thermosediminibacterales</taxon>
        <taxon>Tepidanaerobacteraceae</taxon>
        <taxon>Tepidanaerobacter</taxon>
    </lineage>
</organism>
<proteinExistence type="predicted"/>
<accession>F4LV21</accession>
<dbReference type="Proteomes" id="UP000010802">
    <property type="component" value="Chromosome"/>
</dbReference>
<dbReference type="RefSeq" id="WP_013778470.1">
    <property type="nucleotide sequence ID" value="NC_015519.1"/>
</dbReference>
<evidence type="ECO:0000313" key="2">
    <source>
        <dbReference type="EMBL" id="CCP26264.2"/>
    </source>
</evidence>
<keyword evidence="1" id="KW-0812">Transmembrane</keyword>
<name>F4LV21_TEPAE</name>
<keyword evidence="3" id="KW-1185">Reference proteome</keyword>
<protein>
    <submittedName>
        <fullName evidence="2">Stage III sporulation protein AG</fullName>
    </submittedName>
</protein>
<dbReference type="STRING" id="1209989.TepRe1_1401"/>
<evidence type="ECO:0000313" key="3">
    <source>
        <dbReference type="Proteomes" id="UP000010802"/>
    </source>
</evidence>
<accession>L0S1B6</accession>
<sequence length="199" mass="22204">MIPNLNISLLTDWIKNPKNKAVSKLVFVFILGLLMLSLSKLLTANNNSYDNMSSEKIGNSAEQDLIIKELSYEAKLEKQLSELLHQVKDVGNVEIMITLEDESSIEPAFNIVSTEKNSEEKDNEGGVRTITEKQTNTQLVLLKKSGEEQPLILKKTTPKIKGILIIADGAFSSKVRDKIIKSTATLFDIPIYKISVLEK</sequence>
<reference evidence="3" key="1">
    <citation type="journal article" date="2013" name="Genome Announc.">
        <title>First genome sequence of a syntrophic acetate-oxidizing bacterium, Tepidanaerobacter acetatoxydans strain Re1.</title>
        <authorList>
            <person name="Manzoor S."/>
            <person name="Bongcam-Rudloff E."/>
            <person name="Schnurer A."/>
            <person name="Muller B."/>
        </authorList>
    </citation>
    <scope>NUCLEOTIDE SEQUENCE [LARGE SCALE GENOMIC DNA]</scope>
    <source>
        <strain evidence="3">Re1</strain>
    </source>
</reference>
<dbReference type="eggNOG" id="ENOG50330Z5">
    <property type="taxonomic scope" value="Bacteria"/>
</dbReference>
<dbReference type="OrthoDB" id="1634070at2"/>
<feature type="transmembrane region" description="Helical" evidence="1">
    <location>
        <begin position="21"/>
        <end position="42"/>
    </location>
</feature>
<dbReference type="AlphaFoldDB" id="F4LV21"/>
<keyword evidence="1" id="KW-0472">Membrane</keyword>
<keyword evidence="1" id="KW-1133">Transmembrane helix</keyword>
<dbReference type="EMBL" id="HF563609">
    <property type="protein sequence ID" value="CCP26264.2"/>
    <property type="molecule type" value="Genomic_DNA"/>
</dbReference>